<dbReference type="HOGENOM" id="CLU_044089_3_0_6"/>
<comment type="pathway">
    <text evidence="3">Sulfur metabolism; hydrogen sulfide biosynthesis; sulfite from sulfate: step 3/3.</text>
</comment>
<sequence>MNRCWCVEELDVLGVVERALILNEINQYLESVTIEDRIMWVMKYLSGQLVLSSSFGIHSYVSLHLMTNYYPSVPVILIDTGYLFPETYQFIDRLTEKMKLNLHVFRPDKSPAWQEARYGKLWEQGIEGIRQYNFMNKVKPMRYALKKLKVRVWVSGLRRYQSCSRKNLLILDMQNGMFKFLPIVDWDHNQVHQYIKRYDLEYHPLWKQGYVSVGDVHTTIKKEPGMKDEETRFFGLQRECGLHVID</sequence>
<comment type="caution">
    <text evidence="3">Lacks conserved residue(s) required for the propagation of feature annotation.</text>
</comment>
<dbReference type="GO" id="GO:0070814">
    <property type="term" value="P:hydrogen sulfide biosynthetic process"/>
    <property type="evidence" value="ECO:0007669"/>
    <property type="project" value="UniProtKB-UniRule"/>
</dbReference>
<evidence type="ECO:0000256" key="3">
    <source>
        <dbReference type="HAMAP-Rule" id="MF_00063"/>
    </source>
</evidence>
<dbReference type="InterPro" id="IPR011800">
    <property type="entry name" value="PAPS_reductase_CysH"/>
</dbReference>
<organism evidence="5 6">
    <name type="scientific">Blochmanniella floridana</name>
    <dbReference type="NCBI Taxonomy" id="203907"/>
    <lineage>
        <taxon>Bacteria</taxon>
        <taxon>Pseudomonadati</taxon>
        <taxon>Pseudomonadota</taxon>
        <taxon>Gammaproteobacteria</taxon>
        <taxon>Enterobacterales</taxon>
        <taxon>Enterobacteriaceae</taxon>
        <taxon>ant endosymbionts</taxon>
        <taxon>Candidatus Blochmanniella</taxon>
    </lineage>
</organism>
<dbReference type="KEGG" id="bfl:Bfl160"/>
<feature type="active site" description="Nucleophile; cysteine thiosulfonate intermediate" evidence="3">
    <location>
        <position position="240"/>
    </location>
</feature>
<dbReference type="Pfam" id="PF01507">
    <property type="entry name" value="PAPS_reduct"/>
    <property type="match status" value="1"/>
</dbReference>
<keyword evidence="6" id="KW-1185">Reference proteome</keyword>
<dbReference type="InterPro" id="IPR004511">
    <property type="entry name" value="PAPS/APS_Rdtase"/>
</dbReference>
<dbReference type="GO" id="GO:0016740">
    <property type="term" value="F:transferase activity"/>
    <property type="evidence" value="ECO:0007669"/>
    <property type="project" value="UniProtKB-KW"/>
</dbReference>
<dbReference type="InterPro" id="IPR002500">
    <property type="entry name" value="PAPS_reduct_dom"/>
</dbReference>
<dbReference type="STRING" id="203907.Bfl160"/>
<comment type="catalytic activity">
    <reaction evidence="3">
        <text>[thioredoxin]-disulfide + sulfite + adenosine 3',5'-bisphosphate + 2 H(+) = [thioredoxin]-dithiol + 3'-phosphoadenylyl sulfate</text>
        <dbReference type="Rhea" id="RHEA:11724"/>
        <dbReference type="Rhea" id="RHEA-COMP:10698"/>
        <dbReference type="Rhea" id="RHEA-COMP:10700"/>
        <dbReference type="ChEBI" id="CHEBI:15378"/>
        <dbReference type="ChEBI" id="CHEBI:17359"/>
        <dbReference type="ChEBI" id="CHEBI:29950"/>
        <dbReference type="ChEBI" id="CHEBI:50058"/>
        <dbReference type="ChEBI" id="CHEBI:58339"/>
        <dbReference type="ChEBI" id="CHEBI:58343"/>
        <dbReference type="EC" id="1.8.4.8"/>
    </reaction>
</comment>
<dbReference type="AlphaFoldDB" id="Q7VQH0"/>
<gene>
    <name evidence="3 5" type="primary">cysH</name>
    <name evidence="5" type="ordered locus">Bfl160</name>
</gene>
<evidence type="ECO:0000256" key="2">
    <source>
        <dbReference type="ARBA" id="ARBA00023002"/>
    </source>
</evidence>
<feature type="domain" description="Phosphoadenosine phosphosulphate reductase" evidence="4">
    <location>
        <begin position="48"/>
        <end position="219"/>
    </location>
</feature>
<keyword evidence="3" id="KW-0963">Cytoplasm</keyword>
<keyword evidence="2 3" id="KW-0560">Oxidoreductase</keyword>
<protein>
    <recommendedName>
        <fullName evidence="3">Phosphoadenosine 5'-phosphosulfate reductase</fullName>
        <shortName evidence="3">PAPS reductase</shortName>
        <ecNumber evidence="3">1.8.4.8</ecNumber>
    </recommendedName>
    <alternativeName>
        <fullName evidence="3">3'-phosphoadenylylsulfate reductase</fullName>
    </alternativeName>
    <alternativeName>
        <fullName evidence="3">PAPS reductase, thioredoxin dependent</fullName>
    </alternativeName>
    <alternativeName>
        <fullName evidence="3">PAPS sulfotransferase</fullName>
    </alternativeName>
    <alternativeName>
        <fullName evidence="3">PAdoPS reductase</fullName>
    </alternativeName>
</protein>
<dbReference type="PANTHER" id="PTHR46509:SF1">
    <property type="entry name" value="PHOSPHOADENOSINE PHOSPHOSULFATE REDUCTASE"/>
    <property type="match status" value="1"/>
</dbReference>
<dbReference type="GO" id="GO:0019379">
    <property type="term" value="P:sulfate assimilation, phosphoadenylyl sulfate reduction by phosphoadenylyl-sulfate reductase (thioredoxin)"/>
    <property type="evidence" value="ECO:0007669"/>
    <property type="project" value="UniProtKB-UniRule"/>
</dbReference>
<evidence type="ECO:0000256" key="1">
    <source>
        <dbReference type="ARBA" id="ARBA00009732"/>
    </source>
</evidence>
<dbReference type="Proteomes" id="UP000002192">
    <property type="component" value="Chromosome"/>
</dbReference>
<dbReference type="GO" id="GO:0004604">
    <property type="term" value="F:phosphoadenylyl-sulfate reductase (thioredoxin) activity"/>
    <property type="evidence" value="ECO:0007669"/>
    <property type="project" value="UniProtKB-UniRule"/>
</dbReference>
<dbReference type="HAMAP" id="MF_00063">
    <property type="entry name" value="CysH"/>
    <property type="match status" value="1"/>
</dbReference>
<evidence type="ECO:0000259" key="4">
    <source>
        <dbReference type="Pfam" id="PF01507"/>
    </source>
</evidence>
<dbReference type="EC" id="1.8.4.8" evidence="3"/>
<keyword evidence="5" id="KW-0808">Transferase</keyword>
<evidence type="ECO:0000313" key="6">
    <source>
        <dbReference type="Proteomes" id="UP000002192"/>
    </source>
</evidence>
<dbReference type="NCBIfam" id="TIGR02057">
    <property type="entry name" value="PAPS_reductase"/>
    <property type="match status" value="1"/>
</dbReference>
<dbReference type="Gene3D" id="3.40.50.620">
    <property type="entry name" value="HUPs"/>
    <property type="match status" value="1"/>
</dbReference>
<dbReference type="CDD" id="cd23945">
    <property type="entry name" value="PAPS_reductase"/>
    <property type="match status" value="1"/>
</dbReference>
<dbReference type="NCBIfam" id="TIGR00434">
    <property type="entry name" value="cysH"/>
    <property type="match status" value="1"/>
</dbReference>
<accession>Q7VQH0</accession>
<proteinExistence type="inferred from homology"/>
<name>Q7VQH0_BLOFL</name>
<dbReference type="NCBIfam" id="NF002537">
    <property type="entry name" value="PRK02090.1"/>
    <property type="match status" value="1"/>
</dbReference>
<dbReference type="UniPathway" id="UPA00140">
    <property type="reaction ID" value="UER00206"/>
</dbReference>
<comment type="similarity">
    <text evidence="1 3">Belongs to the PAPS reductase family. CysH subfamily.</text>
</comment>
<reference evidence="5 6" key="1">
    <citation type="journal article" date="2003" name="Proc. Natl. Acad. Sci. U.S.A.">
        <title>The genome sequence of Blochmannia floridanus: comparative analysis of reduced genomes.</title>
        <authorList>
            <person name="Gil R."/>
            <person name="Silva F.J."/>
            <person name="Zientz E."/>
            <person name="Delmotte F."/>
            <person name="Gonzalez-Candelas F."/>
            <person name="Latorre A."/>
            <person name="Rausell C."/>
            <person name="Kramerbeek J."/>
            <person name="Gadau J."/>
            <person name="Hoelldobler B."/>
            <person name="van Ham R.C.H.J."/>
            <person name="Gross R."/>
            <person name="Moya A."/>
        </authorList>
    </citation>
    <scope>NUCLEOTIDE SEQUENCE [LARGE SCALE GENOMIC DNA]</scope>
</reference>
<comment type="subcellular location">
    <subcellularLocation>
        <location evidence="3">Cytoplasm</location>
    </subcellularLocation>
</comment>
<dbReference type="PIRSF" id="PIRSF000857">
    <property type="entry name" value="PAPS_reductase"/>
    <property type="match status" value="1"/>
</dbReference>
<dbReference type="PANTHER" id="PTHR46509">
    <property type="entry name" value="PHOSPHOADENOSINE PHOSPHOSULFATE REDUCTASE"/>
    <property type="match status" value="1"/>
</dbReference>
<dbReference type="GO" id="GO:0005737">
    <property type="term" value="C:cytoplasm"/>
    <property type="evidence" value="ECO:0007669"/>
    <property type="project" value="UniProtKB-SubCell"/>
</dbReference>
<dbReference type="InterPro" id="IPR014729">
    <property type="entry name" value="Rossmann-like_a/b/a_fold"/>
</dbReference>
<evidence type="ECO:0000313" key="5">
    <source>
        <dbReference type="EMBL" id="CAD83681.1"/>
    </source>
</evidence>
<comment type="function">
    <text evidence="3">Catalyzes the formation of sulfite from phosphoadenosine 5'-phosphosulfate (PAPS) using thioredoxin as an electron donor.</text>
</comment>
<dbReference type="eggNOG" id="COG0175">
    <property type="taxonomic scope" value="Bacteria"/>
</dbReference>
<dbReference type="SUPFAM" id="SSF52402">
    <property type="entry name" value="Adenine nucleotide alpha hydrolases-like"/>
    <property type="match status" value="1"/>
</dbReference>
<dbReference type="EMBL" id="BX248583">
    <property type="protein sequence ID" value="CAD83681.1"/>
    <property type="molecule type" value="Genomic_DNA"/>
</dbReference>